<reference evidence="6 7" key="2">
    <citation type="journal article" date="2019" name="Int. J. Syst. Evol. Microbiol.">
        <title>Anaerobacillus isosaccharinicus sp. nov., an alkaliphilic bacterium which degrades isosaccharinic acid.</title>
        <authorList>
            <person name="Bassil N.M."/>
            <person name="Lloyd J.R."/>
        </authorList>
    </citation>
    <scope>NUCLEOTIDE SEQUENCE [LARGE SCALE GENOMIC DNA]</scope>
    <source>
        <strain evidence="6 7">NB2006</strain>
    </source>
</reference>
<evidence type="ECO:0000313" key="7">
    <source>
        <dbReference type="Proteomes" id="UP000180175"/>
    </source>
</evidence>
<evidence type="ECO:0000313" key="6">
    <source>
        <dbReference type="EMBL" id="QOY35310.2"/>
    </source>
</evidence>
<gene>
    <name evidence="6" type="ORF">AWH56_021875</name>
</gene>
<dbReference type="InterPro" id="IPR052524">
    <property type="entry name" value="MFS_Cyanate_Porter"/>
</dbReference>
<keyword evidence="4" id="KW-1133">Transmembrane helix</keyword>
<dbReference type="GO" id="GO:0022857">
    <property type="term" value="F:transmembrane transporter activity"/>
    <property type="evidence" value="ECO:0007669"/>
    <property type="project" value="InterPro"/>
</dbReference>
<accession>A0A7S7L6J2</accession>
<evidence type="ECO:0000256" key="4">
    <source>
        <dbReference type="ARBA" id="ARBA00022989"/>
    </source>
</evidence>
<dbReference type="Gene3D" id="1.20.1250.20">
    <property type="entry name" value="MFS general substrate transporter like domains"/>
    <property type="match status" value="1"/>
</dbReference>
<keyword evidence="3" id="KW-0812">Transmembrane</keyword>
<dbReference type="Pfam" id="PF07690">
    <property type="entry name" value="MFS_1"/>
    <property type="match status" value="1"/>
</dbReference>
<dbReference type="InterPro" id="IPR011701">
    <property type="entry name" value="MFS"/>
</dbReference>
<organism evidence="6 7">
    <name type="scientific">Anaerobacillus isosaccharinicus</name>
    <dbReference type="NCBI Taxonomy" id="1532552"/>
    <lineage>
        <taxon>Bacteria</taxon>
        <taxon>Bacillati</taxon>
        <taxon>Bacillota</taxon>
        <taxon>Bacilli</taxon>
        <taxon>Bacillales</taxon>
        <taxon>Bacillaceae</taxon>
        <taxon>Anaerobacillus</taxon>
    </lineage>
</organism>
<dbReference type="KEGG" id="aia:AWH56_021875"/>
<dbReference type="Proteomes" id="UP000180175">
    <property type="component" value="Chromosome"/>
</dbReference>
<dbReference type="PROSITE" id="PS50850">
    <property type="entry name" value="MFS"/>
    <property type="match status" value="1"/>
</dbReference>
<dbReference type="SUPFAM" id="SSF103473">
    <property type="entry name" value="MFS general substrate transporter"/>
    <property type="match status" value="1"/>
</dbReference>
<protein>
    <submittedName>
        <fullName evidence="6">CynX/NimT family MFS transporter</fullName>
    </submittedName>
</protein>
<name>A0A7S7L6J2_9BACI</name>
<dbReference type="PANTHER" id="PTHR23523:SF2">
    <property type="entry name" value="2-NITROIMIDAZOLE TRANSPORTER"/>
    <property type="match status" value="1"/>
</dbReference>
<dbReference type="PANTHER" id="PTHR23523">
    <property type="match status" value="1"/>
</dbReference>
<dbReference type="AlphaFoldDB" id="A0A7S7L6J2"/>
<dbReference type="CDD" id="cd17339">
    <property type="entry name" value="MFS_NIMT_CynX_like"/>
    <property type="match status" value="1"/>
</dbReference>
<dbReference type="GO" id="GO:0005886">
    <property type="term" value="C:plasma membrane"/>
    <property type="evidence" value="ECO:0007669"/>
    <property type="project" value="UniProtKB-SubCell"/>
</dbReference>
<dbReference type="InterPro" id="IPR020846">
    <property type="entry name" value="MFS_dom"/>
</dbReference>
<keyword evidence="2" id="KW-0813">Transport</keyword>
<reference evidence="6 7" key="1">
    <citation type="journal article" date="2017" name="Genome Announc.">
        <title>Draft Genome Sequences of Four Alkaliphilic Bacteria Belonging to the Anaerobacillus Genus.</title>
        <authorList>
            <person name="Bassil N.M."/>
            <person name="Lloyd J.R."/>
        </authorList>
    </citation>
    <scope>NUCLEOTIDE SEQUENCE [LARGE SCALE GENOMIC DNA]</scope>
    <source>
        <strain evidence="6 7">NB2006</strain>
    </source>
</reference>
<sequence>MASAKSFDTFPKEITNMIFTFISFFQTPSKRKYNKMLLMMGIILLALNLRPAITSVGPLIVLIRSELNLSNSIAGLLTTIPLLAFSLTSPVVSKISIRKGHEFTILIGLTVLTFGICVRSIPWATTLILGSVLIGIGIAMGTVILPGIVKYYFPAKVGLLTSIYSTTMGMSASLASGFSIPLTNYIGMGWNASLLFWSIFGILAIIIWYTLFTFRGNQKNLIQEDIGKSAKSLFRSNIAWKVTFFMGFQSLLFFSLVSWLPTILQSKGITTSLSGWMLSILLLVGLPGNFLAPIIANRSKSQSGLAVSIALLFFIGIFGIWQVSTINLLMFFVILVGIVQGAGFSLALTFLVLRTKNSKQAMQLSGMAQSMGYLIAAIGPIFLGFLYDQFQTWTVSIIILLISTIFMGYLGHGAGRNSYVFLTKKV</sequence>
<evidence type="ECO:0000256" key="1">
    <source>
        <dbReference type="ARBA" id="ARBA00004651"/>
    </source>
</evidence>
<keyword evidence="7" id="KW-1185">Reference proteome</keyword>
<dbReference type="EMBL" id="CP063356">
    <property type="protein sequence ID" value="QOY35310.2"/>
    <property type="molecule type" value="Genomic_DNA"/>
</dbReference>
<proteinExistence type="predicted"/>
<evidence type="ECO:0000256" key="5">
    <source>
        <dbReference type="ARBA" id="ARBA00023136"/>
    </source>
</evidence>
<dbReference type="InterPro" id="IPR036259">
    <property type="entry name" value="MFS_trans_sf"/>
</dbReference>
<evidence type="ECO:0000256" key="2">
    <source>
        <dbReference type="ARBA" id="ARBA00022448"/>
    </source>
</evidence>
<evidence type="ECO:0000256" key="3">
    <source>
        <dbReference type="ARBA" id="ARBA00022692"/>
    </source>
</evidence>
<keyword evidence="5" id="KW-0472">Membrane</keyword>
<comment type="subcellular location">
    <subcellularLocation>
        <location evidence="1">Cell membrane</location>
        <topology evidence="1">Multi-pass membrane protein</topology>
    </subcellularLocation>
</comment>